<dbReference type="GO" id="GO:0005737">
    <property type="term" value="C:cytoplasm"/>
    <property type="evidence" value="ECO:0007669"/>
    <property type="project" value="UniProtKB-SubCell"/>
</dbReference>
<keyword evidence="4" id="KW-0963">Cytoplasm</keyword>
<dbReference type="InterPro" id="IPR053790">
    <property type="entry name" value="P5CR-like_CS"/>
</dbReference>
<evidence type="ECO:0000256" key="4">
    <source>
        <dbReference type="HAMAP-Rule" id="MF_01925"/>
    </source>
</evidence>
<dbReference type="PANTHER" id="PTHR11645">
    <property type="entry name" value="PYRROLINE-5-CARBOXYLATE REDUCTASE"/>
    <property type="match status" value="1"/>
</dbReference>
<dbReference type="GO" id="GO:0004735">
    <property type="term" value="F:pyrroline-5-carboxylate reductase activity"/>
    <property type="evidence" value="ECO:0007669"/>
    <property type="project" value="UniProtKB-UniRule"/>
</dbReference>
<evidence type="ECO:0000256" key="3">
    <source>
        <dbReference type="ARBA" id="ARBA00023002"/>
    </source>
</evidence>
<reference evidence="10 11" key="1">
    <citation type="submission" date="2020-05" db="EMBL/GenBank/DDBJ databases">
        <authorList>
            <person name="Niu N."/>
        </authorList>
    </citation>
    <scope>NUCLEOTIDE SEQUENCE [LARGE SCALE GENOMIC DNA]</scope>
    <source>
        <strain evidence="10 11">LMG10982</strain>
    </source>
</reference>
<feature type="binding site" evidence="6">
    <location>
        <begin position="71"/>
        <end position="74"/>
    </location>
    <ligand>
        <name>NADP(+)</name>
        <dbReference type="ChEBI" id="CHEBI:58349"/>
    </ligand>
</feature>
<dbReference type="EC" id="1.5.1.2" evidence="4 5"/>
<dbReference type="Pfam" id="PF03807">
    <property type="entry name" value="F420_oxidored"/>
    <property type="match status" value="1"/>
</dbReference>
<evidence type="ECO:0000313" key="10">
    <source>
        <dbReference type="EMBL" id="NOL49705.1"/>
    </source>
</evidence>
<dbReference type="PROSITE" id="PS00521">
    <property type="entry name" value="P5CR"/>
    <property type="match status" value="1"/>
</dbReference>
<evidence type="ECO:0000259" key="8">
    <source>
        <dbReference type="Pfam" id="PF03807"/>
    </source>
</evidence>
<dbReference type="InterPro" id="IPR036291">
    <property type="entry name" value="NAD(P)-bd_dom_sf"/>
</dbReference>
<keyword evidence="3 4" id="KW-0560">Oxidoreductase</keyword>
<dbReference type="InterPro" id="IPR008927">
    <property type="entry name" value="6-PGluconate_DH-like_C_sf"/>
</dbReference>
<comment type="similarity">
    <text evidence="1 4 7">Belongs to the pyrroline-5-carboxylate reductase family.</text>
</comment>
<comment type="function">
    <text evidence="4">Catalyzes the reduction of 1-pyrroline-5-carboxylate (PCA) to L-proline.</text>
</comment>
<dbReference type="Gene3D" id="3.40.50.720">
    <property type="entry name" value="NAD(P)-binding Rossmann-like Domain"/>
    <property type="match status" value="1"/>
</dbReference>
<comment type="catalytic activity">
    <reaction evidence="4 7">
        <text>L-proline + NADP(+) = (S)-1-pyrroline-5-carboxylate + NADPH + 2 H(+)</text>
        <dbReference type="Rhea" id="RHEA:14109"/>
        <dbReference type="ChEBI" id="CHEBI:15378"/>
        <dbReference type="ChEBI" id="CHEBI:17388"/>
        <dbReference type="ChEBI" id="CHEBI:57783"/>
        <dbReference type="ChEBI" id="CHEBI:58349"/>
        <dbReference type="ChEBI" id="CHEBI:60039"/>
        <dbReference type="EC" id="1.5.1.2"/>
    </reaction>
</comment>
<proteinExistence type="inferred from homology"/>
<feature type="domain" description="Pyrroline-5-carboxylate reductase catalytic N-terminal" evidence="8">
    <location>
        <begin position="8"/>
        <end position="100"/>
    </location>
</feature>
<dbReference type="InterPro" id="IPR029036">
    <property type="entry name" value="P5CR_dimer"/>
</dbReference>
<dbReference type="Gene3D" id="1.10.3730.10">
    <property type="entry name" value="ProC C-terminal domain-like"/>
    <property type="match status" value="1"/>
</dbReference>
<name>A0A7Y4L9X6_9BURK</name>
<dbReference type="FunFam" id="1.10.3730.10:FF:000001">
    <property type="entry name" value="Pyrroline-5-carboxylate reductase"/>
    <property type="match status" value="1"/>
</dbReference>
<dbReference type="Pfam" id="PF14748">
    <property type="entry name" value="P5CR_dimer"/>
    <property type="match status" value="1"/>
</dbReference>
<comment type="pathway">
    <text evidence="4 7">Amino-acid biosynthesis; L-proline biosynthesis; L-proline from L-glutamate 5-semialdehyde: step 1/1.</text>
</comment>
<organism evidence="10 11">
    <name type="scientific">Pelistega europaea</name>
    <dbReference type="NCBI Taxonomy" id="106147"/>
    <lineage>
        <taxon>Bacteria</taxon>
        <taxon>Pseudomonadati</taxon>
        <taxon>Pseudomonadota</taxon>
        <taxon>Betaproteobacteria</taxon>
        <taxon>Burkholderiales</taxon>
        <taxon>Alcaligenaceae</taxon>
        <taxon>Pelistega</taxon>
    </lineage>
</organism>
<dbReference type="HAMAP" id="MF_01925">
    <property type="entry name" value="P5C_reductase"/>
    <property type="match status" value="1"/>
</dbReference>
<dbReference type="GO" id="GO:0055129">
    <property type="term" value="P:L-proline biosynthetic process"/>
    <property type="evidence" value="ECO:0007669"/>
    <property type="project" value="UniProtKB-UniRule"/>
</dbReference>
<dbReference type="EMBL" id="JABGBO010000005">
    <property type="protein sequence ID" value="NOL49705.1"/>
    <property type="molecule type" value="Genomic_DNA"/>
</dbReference>
<evidence type="ECO:0000256" key="5">
    <source>
        <dbReference type="NCBIfam" id="TIGR00112"/>
    </source>
</evidence>
<evidence type="ECO:0000256" key="6">
    <source>
        <dbReference type="PIRSR" id="PIRSR000193-1"/>
    </source>
</evidence>
<dbReference type="Proteomes" id="UP000541421">
    <property type="component" value="Unassembled WGS sequence"/>
</dbReference>
<dbReference type="PANTHER" id="PTHR11645:SF0">
    <property type="entry name" value="PYRROLINE-5-CARBOXYLATE REDUCTASE 3"/>
    <property type="match status" value="1"/>
</dbReference>
<evidence type="ECO:0000259" key="9">
    <source>
        <dbReference type="Pfam" id="PF14748"/>
    </source>
</evidence>
<comment type="catalytic activity">
    <reaction evidence="4">
        <text>L-proline + NAD(+) = (S)-1-pyrroline-5-carboxylate + NADH + 2 H(+)</text>
        <dbReference type="Rhea" id="RHEA:14105"/>
        <dbReference type="ChEBI" id="CHEBI:15378"/>
        <dbReference type="ChEBI" id="CHEBI:17388"/>
        <dbReference type="ChEBI" id="CHEBI:57540"/>
        <dbReference type="ChEBI" id="CHEBI:57945"/>
        <dbReference type="ChEBI" id="CHEBI:60039"/>
        <dbReference type="EC" id="1.5.1.2"/>
    </reaction>
</comment>
<feature type="binding site" evidence="6">
    <location>
        <begin position="11"/>
        <end position="16"/>
    </location>
    <ligand>
        <name>NADP(+)</name>
        <dbReference type="ChEBI" id="CHEBI:58349"/>
    </ligand>
</feature>
<comment type="subcellular location">
    <subcellularLocation>
        <location evidence="4">Cytoplasm</location>
    </subcellularLocation>
</comment>
<protein>
    <recommendedName>
        <fullName evidence="4 5">Pyrroline-5-carboxylate reductase</fullName>
        <shortName evidence="4">P5C reductase</shortName>
        <shortName evidence="4">P5CR</shortName>
        <ecNumber evidence="4 5">1.5.1.2</ecNumber>
    </recommendedName>
    <alternativeName>
        <fullName evidence="4">PCA reductase</fullName>
    </alternativeName>
</protein>
<evidence type="ECO:0000256" key="7">
    <source>
        <dbReference type="RuleBase" id="RU003903"/>
    </source>
</evidence>
<accession>A0A7Y4L9X6</accession>
<keyword evidence="11" id="KW-1185">Reference proteome</keyword>
<dbReference type="RefSeq" id="WP_171588681.1">
    <property type="nucleotide sequence ID" value="NZ_JABGBO010000005.1"/>
</dbReference>
<dbReference type="NCBIfam" id="TIGR00112">
    <property type="entry name" value="proC"/>
    <property type="match status" value="1"/>
</dbReference>
<keyword evidence="4 7" id="KW-0028">Amino-acid biosynthesis</keyword>
<keyword evidence="2 4" id="KW-0521">NADP</keyword>
<dbReference type="UniPathway" id="UPA00098">
    <property type="reaction ID" value="UER00361"/>
</dbReference>
<comment type="caution">
    <text evidence="10">The sequence shown here is derived from an EMBL/GenBank/DDBJ whole genome shotgun (WGS) entry which is preliminary data.</text>
</comment>
<feature type="domain" description="Pyrroline-5-carboxylate reductase dimerisation" evidence="9">
    <location>
        <begin position="165"/>
        <end position="267"/>
    </location>
</feature>
<evidence type="ECO:0000256" key="1">
    <source>
        <dbReference type="ARBA" id="ARBA00005525"/>
    </source>
</evidence>
<evidence type="ECO:0000313" key="11">
    <source>
        <dbReference type="Proteomes" id="UP000541421"/>
    </source>
</evidence>
<dbReference type="SUPFAM" id="SSF51735">
    <property type="entry name" value="NAD(P)-binding Rossmann-fold domains"/>
    <property type="match status" value="1"/>
</dbReference>
<dbReference type="SUPFAM" id="SSF48179">
    <property type="entry name" value="6-phosphogluconate dehydrogenase C-terminal domain-like"/>
    <property type="match status" value="1"/>
</dbReference>
<dbReference type="PIRSF" id="PIRSF000193">
    <property type="entry name" value="Pyrrol-5-carb_rd"/>
    <property type="match status" value="1"/>
</dbReference>
<evidence type="ECO:0000256" key="2">
    <source>
        <dbReference type="ARBA" id="ARBA00022857"/>
    </source>
</evidence>
<dbReference type="AlphaFoldDB" id="A0A7Y4L9X6"/>
<sequence>MMSKSFDVAFIGGGNMAQAMGRGIVTTKGEQTSLYVIDHNQSKADLWAAMGATTSLEVSETLSHCKTWVLAVKPQNLKEVCLSIKPFLTKNTLIISVAAGINVTSLGRWLEHDLIIRAMPNTPCLVGMGATGLFATPAVSEESVLYAENLLRCMGLVIRVNEEFLIDAVCALSGSGPAYVYLFIEALIAGGVKLGLTEEQAKQLAVATVAGGAKMVESTGESPAQLRANVSSKGGTTLRALSVFQEHHLEDIVAQAMAAAAARSAEMAKELGT</sequence>
<gene>
    <name evidence="4" type="primary">proC</name>
    <name evidence="10" type="ORF">HKX40_06100</name>
</gene>
<keyword evidence="4 7" id="KW-0641">Proline biosynthesis</keyword>
<dbReference type="InterPro" id="IPR000304">
    <property type="entry name" value="Pyrroline-COOH_reductase"/>
</dbReference>
<dbReference type="InterPro" id="IPR028939">
    <property type="entry name" value="P5C_Rdtase_cat_N"/>
</dbReference>